<dbReference type="PROSITE" id="PS00973">
    <property type="entry name" value="USP_2"/>
    <property type="match status" value="1"/>
</dbReference>
<evidence type="ECO:0000256" key="1">
    <source>
        <dbReference type="ARBA" id="ARBA00000707"/>
    </source>
</evidence>
<evidence type="ECO:0000256" key="7">
    <source>
        <dbReference type="RuleBase" id="RU366025"/>
    </source>
</evidence>
<dbReference type="RefSeq" id="XP_008581288.1">
    <property type="nucleotide sequence ID" value="XM_008583066.1"/>
</dbReference>
<dbReference type="Gene3D" id="2.30.29.180">
    <property type="entry name" value="Ubiquitin carboxyl-terminal hydrolase 26/29/37, pleckstrin homology-like domain"/>
    <property type="match status" value="1"/>
</dbReference>
<feature type="region of interest" description="Disordered" evidence="8">
    <location>
        <begin position="723"/>
        <end position="754"/>
    </location>
</feature>
<dbReference type="Gene3D" id="3.90.70.10">
    <property type="entry name" value="Cysteine proteinases"/>
    <property type="match status" value="2"/>
</dbReference>
<evidence type="ECO:0000313" key="11">
    <source>
        <dbReference type="RefSeq" id="XP_008581288.1"/>
    </source>
</evidence>
<evidence type="ECO:0000256" key="6">
    <source>
        <dbReference type="ARBA" id="ARBA00022807"/>
    </source>
</evidence>
<evidence type="ECO:0000313" key="10">
    <source>
        <dbReference type="Proteomes" id="UP000694923"/>
    </source>
</evidence>
<evidence type="ECO:0000259" key="9">
    <source>
        <dbReference type="PROSITE" id="PS50235"/>
    </source>
</evidence>
<dbReference type="Pfam" id="PF00443">
    <property type="entry name" value="UCH"/>
    <property type="match status" value="1"/>
</dbReference>
<dbReference type="EC" id="3.4.19.12" evidence="7"/>
<feature type="compositionally biased region" description="Basic and acidic residues" evidence="8">
    <location>
        <begin position="552"/>
        <end position="572"/>
    </location>
</feature>
<dbReference type="InterPro" id="IPR018200">
    <property type="entry name" value="USP_CS"/>
</dbReference>
<keyword evidence="10" id="KW-1185">Reference proteome</keyword>
<dbReference type="CDD" id="cd02257">
    <property type="entry name" value="Peptidase_C19"/>
    <property type="match status" value="2"/>
</dbReference>
<comment type="function">
    <text evidence="7">Deubiquitinating enzyme that removes conjugated ubiquitin from specific proteins to regulate different cellular processes.</text>
</comment>
<dbReference type="GO" id="GO:0016787">
    <property type="term" value="F:hydrolase activity"/>
    <property type="evidence" value="ECO:0007669"/>
    <property type="project" value="UniProtKB-KW"/>
</dbReference>
<name>A0ABM0RKZ7_GALVR</name>
<proteinExistence type="inferred from homology"/>
<feature type="region of interest" description="Disordered" evidence="8">
    <location>
        <begin position="686"/>
        <end position="708"/>
    </location>
</feature>
<dbReference type="GeneID" id="103598990"/>
<dbReference type="InterPro" id="IPR050164">
    <property type="entry name" value="Peptidase_C19"/>
</dbReference>
<comment type="catalytic activity">
    <reaction evidence="1 7">
        <text>Thiol-dependent hydrolysis of ester, thioester, amide, peptide and isopeptide bonds formed by the C-terminal Gly of ubiquitin (a 76-residue protein attached to proteins as an intracellular targeting signal).</text>
        <dbReference type="EC" id="3.4.19.12"/>
    </reaction>
</comment>
<dbReference type="InterPro" id="IPR038765">
    <property type="entry name" value="Papain-like_cys_pep_sf"/>
</dbReference>
<dbReference type="SUPFAM" id="SSF54001">
    <property type="entry name" value="Cysteine proteinases"/>
    <property type="match status" value="1"/>
</dbReference>
<evidence type="ECO:0000256" key="4">
    <source>
        <dbReference type="ARBA" id="ARBA00022786"/>
    </source>
</evidence>
<evidence type="ECO:0000256" key="3">
    <source>
        <dbReference type="ARBA" id="ARBA00022670"/>
    </source>
</evidence>
<dbReference type="Pfam" id="PF16674">
    <property type="entry name" value="UCH_N"/>
    <property type="match status" value="1"/>
</dbReference>
<keyword evidence="5 7" id="KW-0378">Hydrolase</keyword>
<organism evidence="10 11">
    <name type="scientific">Galeopterus variegatus</name>
    <name type="common">Malayan flying lemur</name>
    <name type="synonym">Cynocephalus variegatus</name>
    <dbReference type="NCBI Taxonomy" id="482537"/>
    <lineage>
        <taxon>Eukaryota</taxon>
        <taxon>Metazoa</taxon>
        <taxon>Chordata</taxon>
        <taxon>Craniata</taxon>
        <taxon>Vertebrata</taxon>
        <taxon>Euteleostomi</taxon>
        <taxon>Mammalia</taxon>
        <taxon>Eutheria</taxon>
        <taxon>Euarchontoglires</taxon>
        <taxon>Dermoptera</taxon>
        <taxon>Cynocephalidae</taxon>
        <taxon>Galeopterus</taxon>
    </lineage>
</organism>
<dbReference type="PANTHER" id="PTHR24006:SF711">
    <property type="entry name" value="UBIQUITIN CARBOXYL-TERMINAL HYDROLASE 29"/>
    <property type="match status" value="1"/>
</dbReference>
<feature type="domain" description="USP" evidence="9">
    <location>
        <begin position="225"/>
        <end position="822"/>
    </location>
</feature>
<evidence type="ECO:0000256" key="2">
    <source>
        <dbReference type="ARBA" id="ARBA00009085"/>
    </source>
</evidence>
<dbReference type="InterPro" id="IPR028889">
    <property type="entry name" value="USP"/>
</dbReference>
<gene>
    <name evidence="11" type="primary">USP26</name>
</gene>
<dbReference type="PROSITE" id="PS00972">
    <property type="entry name" value="USP_1"/>
    <property type="match status" value="1"/>
</dbReference>
<dbReference type="CDD" id="cd13312">
    <property type="entry name" value="PH_USP37_like"/>
    <property type="match status" value="1"/>
</dbReference>
<feature type="region of interest" description="Disordered" evidence="8">
    <location>
        <begin position="549"/>
        <end position="572"/>
    </location>
</feature>
<dbReference type="Proteomes" id="UP000694923">
    <property type="component" value="Unplaced"/>
</dbReference>
<evidence type="ECO:0000256" key="8">
    <source>
        <dbReference type="SAM" id="MobiDB-lite"/>
    </source>
</evidence>
<dbReference type="PANTHER" id="PTHR24006">
    <property type="entry name" value="UBIQUITIN CARBOXYL-TERMINAL HYDROLASE"/>
    <property type="match status" value="1"/>
</dbReference>
<dbReference type="InterPro" id="IPR038093">
    <property type="entry name" value="USP37-like_PH_sf"/>
</dbReference>
<sequence>MVALLVHGFVQTWSMETGMAMTKEAFIETVERKRKVYLVLHFGTDEFKTFQLSNNIRSVVHASYGENQNFLLLTLKNNTCLFIERLLSTDAKQLKIFLDRVHQNKLHPPMGPGEDGDVFASSATQKVNNKTSFDEVCKKSSNGSFETTKGSGMPVLHEMTLFTSESSISVCNSTGNPSLGGTGLLRSLTQKIFLAFLLKQKYSKDYPEWQKFETSFGFYSGSLWQGLPNLGNTCYMNAVLQSLFSIPSFTDDLLNHNFPWGELSRDNLTMCLIQLLLLRDIYDIKIKREILVSIKAAISAVADIFSDNIQNDAHEFLSHCLDQMKENMRKLNIIWKTKSESSEENSPQQGFAGNAATKVLICPVTSNFEFELLLTIICKGCGQAVLKTELNNSLSLNLPQGAKALPLSVQSTFDFFFKAEELEYNCKKCKHKSSVAVHKFTRLPRVLILHLKRYSLNENWSLKKDDQQVIISKYLKLSSHCSENTKPPIPLSKNVCIRDIKVVHFFQNMICGVISSLTSSTKLTLESKDSLAQHIGSDKKSQPQCQRFFKGASREEQQKDLEKYSKRNDRESNLRSDSIHLGDWALIVKELLAGSGMNLEDTSLSLIHKDGDKPNSRPDTSVAEIHPQEVPENSKLEKYKTDSDSVIEPTEDFYKDKDNRIVEKLRNVAEQIQQCKGMRICKQAPRHALPRSLPKPDSQGNTENLGRPTELSVQEANVNSLLAFGSNKNPGNKDILGNKKTESNAKQPKKSADKEDLHTYRLIGVISHLGDTPDSGHYVSNAYNFEKQAWFHYNDLVVSGIREALMQQDSLCSGYLFFYMHDGIFEELLERGKNSQLHSTELGNTPQEK</sequence>
<comment type="similarity">
    <text evidence="2 7">Belongs to the peptidase C19 family.</text>
</comment>
<accession>A0ABM0RKZ7</accession>
<keyword evidence="3 7" id="KW-0645">Protease</keyword>
<reference evidence="11" key="1">
    <citation type="submission" date="2025-08" db="UniProtKB">
        <authorList>
            <consortium name="RefSeq"/>
        </authorList>
    </citation>
    <scope>IDENTIFICATION</scope>
</reference>
<evidence type="ECO:0000256" key="5">
    <source>
        <dbReference type="ARBA" id="ARBA00022801"/>
    </source>
</evidence>
<keyword evidence="6 7" id="KW-0788">Thiol protease</keyword>
<protein>
    <recommendedName>
        <fullName evidence="7">Ubiquitin carboxyl-terminal hydrolase</fullName>
        <ecNumber evidence="7">3.4.19.12</ecNumber>
    </recommendedName>
</protein>
<dbReference type="InterPro" id="IPR001394">
    <property type="entry name" value="Peptidase_C19_UCH"/>
</dbReference>
<dbReference type="InterPro" id="IPR032069">
    <property type="entry name" value="USP37-like_PH"/>
</dbReference>
<dbReference type="PROSITE" id="PS50235">
    <property type="entry name" value="USP_3"/>
    <property type="match status" value="1"/>
</dbReference>
<keyword evidence="4 7" id="KW-0833">Ubl conjugation pathway</keyword>